<reference evidence="12 13" key="1">
    <citation type="submission" date="2014-04" db="EMBL/GenBank/DDBJ databases">
        <authorList>
            <consortium name="DOE Joint Genome Institute"/>
            <person name="Kuo A."/>
            <person name="Martino E."/>
            <person name="Perotto S."/>
            <person name="Kohler A."/>
            <person name="Nagy L.G."/>
            <person name="Floudas D."/>
            <person name="Copeland A."/>
            <person name="Barry K.W."/>
            <person name="Cichocki N."/>
            <person name="Veneault-Fourrey C."/>
            <person name="LaButti K."/>
            <person name="Lindquist E.A."/>
            <person name="Lipzen A."/>
            <person name="Lundell T."/>
            <person name="Morin E."/>
            <person name="Murat C."/>
            <person name="Sun H."/>
            <person name="Tunlid A."/>
            <person name="Henrissat B."/>
            <person name="Grigoriev I.V."/>
            <person name="Hibbett D.S."/>
            <person name="Martin F."/>
            <person name="Nordberg H.P."/>
            <person name="Cantor M.N."/>
            <person name="Hua S.X."/>
        </authorList>
    </citation>
    <scope>NUCLEOTIDE SEQUENCE [LARGE SCALE GENOMIC DNA]</scope>
    <source>
        <strain evidence="12 13">Zn</strain>
    </source>
</reference>
<evidence type="ECO:0000256" key="5">
    <source>
        <dbReference type="ARBA" id="ARBA00023015"/>
    </source>
</evidence>
<keyword evidence="13" id="KW-1185">Reference proteome</keyword>
<keyword evidence="7" id="KW-0010">Activator</keyword>
<dbReference type="PANTHER" id="PTHR47655:SF2">
    <property type="entry name" value="QUINIC ACID UTILIZATION ACTIVATOR"/>
    <property type="match status" value="1"/>
</dbReference>
<dbReference type="GO" id="GO:0045944">
    <property type="term" value="P:positive regulation of transcription by RNA polymerase II"/>
    <property type="evidence" value="ECO:0007669"/>
    <property type="project" value="TreeGrafter"/>
</dbReference>
<evidence type="ECO:0000256" key="6">
    <source>
        <dbReference type="ARBA" id="ARBA00023125"/>
    </source>
</evidence>
<dbReference type="SUPFAM" id="SSF57701">
    <property type="entry name" value="Zn2/Cys6 DNA-binding domain"/>
    <property type="match status" value="1"/>
</dbReference>
<dbReference type="PANTHER" id="PTHR47655">
    <property type="entry name" value="QUINIC ACID UTILIZATION ACTIVATOR"/>
    <property type="match status" value="1"/>
</dbReference>
<dbReference type="GO" id="GO:0006351">
    <property type="term" value="P:DNA-templated transcription"/>
    <property type="evidence" value="ECO:0007669"/>
    <property type="project" value="InterPro"/>
</dbReference>
<dbReference type="OrthoDB" id="3364175at2759"/>
<dbReference type="Pfam" id="PF00172">
    <property type="entry name" value="Zn_clus"/>
    <property type="match status" value="1"/>
</dbReference>
<feature type="region of interest" description="Disordered" evidence="10">
    <location>
        <begin position="1"/>
        <end position="54"/>
    </location>
</feature>
<protein>
    <recommendedName>
        <fullName evidence="11">Zn(2)-C6 fungal-type domain-containing protein</fullName>
    </recommendedName>
</protein>
<dbReference type="Pfam" id="PF04082">
    <property type="entry name" value="Fungal_trans"/>
    <property type="match status" value="1"/>
</dbReference>
<dbReference type="InterPro" id="IPR001138">
    <property type="entry name" value="Zn2Cys6_DnaBD"/>
</dbReference>
<dbReference type="InParanoid" id="A0A0C3DKZ7"/>
<dbReference type="PROSITE" id="PS50048">
    <property type="entry name" value="ZN2_CY6_FUNGAL_2"/>
    <property type="match status" value="1"/>
</dbReference>
<gene>
    <name evidence="12" type="ORF">OIDMADRAFT_52514</name>
</gene>
<dbReference type="EMBL" id="KN832874">
    <property type="protein sequence ID" value="KIN02683.1"/>
    <property type="molecule type" value="Genomic_DNA"/>
</dbReference>
<evidence type="ECO:0000256" key="2">
    <source>
        <dbReference type="ARBA" id="ARBA00022723"/>
    </source>
</evidence>
<feature type="compositionally biased region" description="Polar residues" evidence="10">
    <location>
        <begin position="829"/>
        <end position="845"/>
    </location>
</feature>
<feature type="region of interest" description="Disordered" evidence="10">
    <location>
        <begin position="233"/>
        <end position="252"/>
    </location>
</feature>
<sequence>MIDESSPVGSIAEENETPRRSGQPDELSKPVAGTGAEEKQDEEQDIRPSKRLRMSRVSRACDQCRSKKDKCDGLQPTCSTCTLLSRSCTYRSSPRKRGVPTGYIRTLELLWGVVFSEIKGSENAAQALLRTKDIPRHLAVVNRDGESRDTYLSAWKTSAVLKDIERILDQREGDTTPIDFDEVSKIPSGIGEQTRIDASQHCEWQVPHTQKWEGNSTIPLQSPNGLLKLEHPTMRSPASIDSASRRTRSETESRLIVDAQSSNIEVTSSLHSPGPYLPRRTFEIPLRIPMIAWRLFDIYFSYTHCWFPIIEKHDILRTAFSYSERDTNITVCQSESGDHATMWAVLALAAVQDISAVPHGMIRDSKREEEPESNTYYDIAKTLIPSEDAKYEIGHVQALLILSLMKFGNQDLASAWLLIGHATRMALYLELNHPVSESSAGHKINSRRKHVFLGCFILETVVASQLGRLPQLRKEHIARINQLEEDGLDEWQPWEDLVDFIPDKTSRISICQGPSHIMSTFKRLLSIASILNDICCYKDEKETRVSSWRLVDVQLQRWRAELPESSCIQQDKTQSTLLAPHILGLHLAYRYTTALLYQSVSNNPNIGDAAEREFRIQFTSNCERIVDLLQRYIESYSISATSPIFKAYLSLASCLSCERQNEEQLHRDLTLNHKMQSLSSRLGHVWTKRESQKPRSKSGSIIVRTKTSDLGEDMEHLKTFNNPRQSRGTAIDSGLLADSSLPHVSYTAQDIHERAYLANNERSSIISPWNMLLGATGTSNLETDTMSKHQIASVIPAQPIGGYLDPTIARKGPANAGFNSTIPSTASFGGNTDSVFNPPTSSTQLPPREPSRLRMPSHNQGNNGSYHDQPTSSSDLDALFDELASYEATEM</sequence>
<dbReference type="GO" id="GO:0000981">
    <property type="term" value="F:DNA-binding transcription factor activity, RNA polymerase II-specific"/>
    <property type="evidence" value="ECO:0007669"/>
    <property type="project" value="InterPro"/>
</dbReference>
<keyword evidence="8" id="KW-0804">Transcription</keyword>
<feature type="compositionally biased region" description="Polar residues" evidence="10">
    <location>
        <begin position="857"/>
        <end position="875"/>
    </location>
</feature>
<feature type="compositionally biased region" description="Basic and acidic residues" evidence="10">
    <location>
        <begin position="243"/>
        <end position="252"/>
    </location>
</feature>
<evidence type="ECO:0000256" key="10">
    <source>
        <dbReference type="SAM" id="MobiDB-lite"/>
    </source>
</evidence>
<feature type="domain" description="Zn(2)-C6 fungal-type" evidence="11">
    <location>
        <begin position="60"/>
        <end position="90"/>
    </location>
</feature>
<name>A0A0C3DKZ7_OIDMZ</name>
<reference evidence="13" key="2">
    <citation type="submission" date="2015-01" db="EMBL/GenBank/DDBJ databases">
        <title>Evolutionary Origins and Diversification of the Mycorrhizal Mutualists.</title>
        <authorList>
            <consortium name="DOE Joint Genome Institute"/>
            <consortium name="Mycorrhizal Genomics Consortium"/>
            <person name="Kohler A."/>
            <person name="Kuo A."/>
            <person name="Nagy L.G."/>
            <person name="Floudas D."/>
            <person name="Copeland A."/>
            <person name="Barry K.W."/>
            <person name="Cichocki N."/>
            <person name="Veneault-Fourrey C."/>
            <person name="LaButti K."/>
            <person name="Lindquist E.A."/>
            <person name="Lipzen A."/>
            <person name="Lundell T."/>
            <person name="Morin E."/>
            <person name="Murat C."/>
            <person name="Riley R."/>
            <person name="Ohm R."/>
            <person name="Sun H."/>
            <person name="Tunlid A."/>
            <person name="Henrissat B."/>
            <person name="Grigoriev I.V."/>
            <person name="Hibbett D.S."/>
            <person name="Martin F."/>
        </authorList>
    </citation>
    <scope>NUCLEOTIDE SEQUENCE [LARGE SCALE GENOMIC DNA]</scope>
    <source>
        <strain evidence="13">Zn</strain>
    </source>
</reference>
<comment type="subcellular location">
    <subcellularLocation>
        <location evidence="1">Nucleus</location>
    </subcellularLocation>
</comment>
<keyword evidence="5" id="KW-0805">Transcription regulation</keyword>
<dbReference type="FunFam" id="4.10.240.10:FF:000005">
    <property type="entry name" value="Quinic acid utilization activator"/>
    <property type="match status" value="1"/>
</dbReference>
<evidence type="ECO:0000256" key="3">
    <source>
        <dbReference type="ARBA" id="ARBA00022833"/>
    </source>
</evidence>
<dbReference type="GO" id="GO:0003677">
    <property type="term" value="F:DNA binding"/>
    <property type="evidence" value="ECO:0007669"/>
    <property type="project" value="UniProtKB-KW"/>
</dbReference>
<evidence type="ECO:0000256" key="1">
    <source>
        <dbReference type="ARBA" id="ARBA00004123"/>
    </source>
</evidence>
<dbReference type="STRING" id="913774.A0A0C3DKZ7"/>
<dbReference type="SMART" id="SM00906">
    <property type="entry name" value="Fungal_trans"/>
    <property type="match status" value="1"/>
</dbReference>
<evidence type="ECO:0000256" key="8">
    <source>
        <dbReference type="ARBA" id="ARBA00023163"/>
    </source>
</evidence>
<keyword evidence="2" id="KW-0479">Metal-binding</keyword>
<dbReference type="HOGENOM" id="CLU_007607_1_1_1"/>
<accession>A0A0C3DKZ7</accession>
<dbReference type="CDD" id="cd00067">
    <property type="entry name" value="GAL4"/>
    <property type="match status" value="1"/>
</dbReference>
<dbReference type="GO" id="GO:0008270">
    <property type="term" value="F:zinc ion binding"/>
    <property type="evidence" value="ECO:0007669"/>
    <property type="project" value="InterPro"/>
</dbReference>
<evidence type="ECO:0000256" key="4">
    <source>
        <dbReference type="ARBA" id="ARBA00022911"/>
    </source>
</evidence>
<dbReference type="GO" id="GO:0005634">
    <property type="term" value="C:nucleus"/>
    <property type="evidence" value="ECO:0007669"/>
    <property type="project" value="UniProtKB-SubCell"/>
</dbReference>
<evidence type="ECO:0000313" key="12">
    <source>
        <dbReference type="EMBL" id="KIN02683.1"/>
    </source>
</evidence>
<dbReference type="InterPro" id="IPR036864">
    <property type="entry name" value="Zn2-C6_fun-type_DNA-bd_sf"/>
</dbReference>
<feature type="compositionally biased region" description="Basic and acidic residues" evidence="10">
    <location>
        <begin position="16"/>
        <end position="28"/>
    </location>
</feature>
<keyword evidence="6" id="KW-0238">DNA-binding</keyword>
<keyword evidence="9" id="KW-0539">Nucleus</keyword>
<dbReference type="SMART" id="SM00066">
    <property type="entry name" value="GAL4"/>
    <property type="match status" value="1"/>
</dbReference>
<evidence type="ECO:0000259" key="11">
    <source>
        <dbReference type="PROSITE" id="PS50048"/>
    </source>
</evidence>
<dbReference type="InterPro" id="IPR052783">
    <property type="entry name" value="Metabolic/Drug-Res_Regulator"/>
</dbReference>
<dbReference type="Proteomes" id="UP000054321">
    <property type="component" value="Unassembled WGS sequence"/>
</dbReference>
<dbReference type="Gene3D" id="4.10.240.10">
    <property type="entry name" value="Zn(2)-C6 fungal-type DNA-binding domain"/>
    <property type="match status" value="1"/>
</dbReference>
<dbReference type="PROSITE" id="PS00463">
    <property type="entry name" value="ZN2_CY6_FUNGAL_1"/>
    <property type="match status" value="1"/>
</dbReference>
<organism evidence="12 13">
    <name type="scientific">Oidiodendron maius (strain Zn)</name>
    <dbReference type="NCBI Taxonomy" id="913774"/>
    <lineage>
        <taxon>Eukaryota</taxon>
        <taxon>Fungi</taxon>
        <taxon>Dikarya</taxon>
        <taxon>Ascomycota</taxon>
        <taxon>Pezizomycotina</taxon>
        <taxon>Leotiomycetes</taxon>
        <taxon>Leotiomycetes incertae sedis</taxon>
        <taxon>Myxotrichaceae</taxon>
        <taxon>Oidiodendron</taxon>
    </lineage>
</organism>
<feature type="region of interest" description="Disordered" evidence="10">
    <location>
        <begin position="829"/>
        <end position="876"/>
    </location>
</feature>
<dbReference type="InterPro" id="IPR007219">
    <property type="entry name" value="XnlR_reg_dom"/>
</dbReference>
<evidence type="ECO:0000313" key="13">
    <source>
        <dbReference type="Proteomes" id="UP000054321"/>
    </source>
</evidence>
<proteinExistence type="predicted"/>
<keyword evidence="3" id="KW-0862">Zinc</keyword>
<keyword evidence="4" id="KW-0672">Quinate metabolism</keyword>
<evidence type="ECO:0000256" key="7">
    <source>
        <dbReference type="ARBA" id="ARBA00023159"/>
    </source>
</evidence>
<evidence type="ECO:0000256" key="9">
    <source>
        <dbReference type="ARBA" id="ARBA00023242"/>
    </source>
</evidence>
<dbReference type="AlphaFoldDB" id="A0A0C3DKZ7"/>
<dbReference type="CDD" id="cd12148">
    <property type="entry name" value="fungal_TF_MHR"/>
    <property type="match status" value="1"/>
</dbReference>